<organism evidence="2 3">
    <name type="scientific">Facklamia lactis</name>
    <dbReference type="NCBI Taxonomy" id="2749967"/>
    <lineage>
        <taxon>Bacteria</taxon>
        <taxon>Bacillati</taxon>
        <taxon>Bacillota</taxon>
        <taxon>Bacilli</taxon>
        <taxon>Lactobacillales</taxon>
        <taxon>Aerococcaceae</taxon>
        <taxon>Facklamia</taxon>
    </lineage>
</organism>
<dbReference type="Gene3D" id="2.170.120.40">
    <property type="entry name" value="YbbR-like domain"/>
    <property type="match status" value="2"/>
</dbReference>
<dbReference type="Pfam" id="PF07949">
    <property type="entry name" value="YbbR"/>
    <property type="match status" value="3"/>
</dbReference>
<dbReference type="Gene3D" id="2.170.120.30">
    <property type="match status" value="1"/>
</dbReference>
<comment type="caution">
    <text evidence="2">The sequence shown here is derived from an EMBL/GenBank/DDBJ whole genome shotgun (WGS) entry which is preliminary data.</text>
</comment>
<protein>
    <recommendedName>
        <fullName evidence="4">YbbR-like protein</fullName>
    </recommendedName>
</protein>
<name>A0ABS0LR05_9LACT</name>
<feature type="region of interest" description="Disordered" evidence="1">
    <location>
        <begin position="317"/>
        <end position="339"/>
    </location>
</feature>
<evidence type="ECO:0000256" key="1">
    <source>
        <dbReference type="SAM" id="MobiDB-lite"/>
    </source>
</evidence>
<keyword evidence="3" id="KW-1185">Reference proteome</keyword>
<feature type="compositionally biased region" description="Acidic residues" evidence="1">
    <location>
        <begin position="327"/>
        <end position="339"/>
    </location>
</feature>
<dbReference type="RefSeq" id="WP_197115508.1">
    <property type="nucleotide sequence ID" value="NZ_JACBXQ010000003.1"/>
</dbReference>
<dbReference type="Proteomes" id="UP000721415">
    <property type="component" value="Unassembled WGS sequence"/>
</dbReference>
<accession>A0ABS0LR05</accession>
<evidence type="ECO:0000313" key="3">
    <source>
        <dbReference type="Proteomes" id="UP000721415"/>
    </source>
</evidence>
<evidence type="ECO:0008006" key="4">
    <source>
        <dbReference type="Google" id="ProtNLM"/>
    </source>
</evidence>
<sequence length="339" mass="37746">MNRVWENKWAVRLISLLFALVIYSFVTSENYARHAALNSQTATSVNSTETIEGIPLYLGEHPDDIYVSDIQETVSVKLEGPRNILNQVTRDSFIVQTEEVSEDDLGTATLSLEIEGLPNEVSYRINPSKVSVSVEQREVVEMPVEYTIDELQVNSDYRVDSITVEPENVKLVGSKAAIDMIDFVGINISSEELVSEPFTKTYRLQILDKEGKLLDVNTDTMDIAAEVEIIQNSKEVPLEITAIGEDNSRASYSYSFANHEQVVLYGSQEVLKSIEAVEVVVDVSQLQKSSKVTGMLNLPSGISSANINQVEINIEMEPTKAKLSQENSEENNSDETDNR</sequence>
<dbReference type="PANTHER" id="PTHR37804:SF1">
    <property type="entry name" value="CDAA REGULATORY PROTEIN CDAR"/>
    <property type="match status" value="1"/>
</dbReference>
<proteinExistence type="predicted"/>
<dbReference type="InterPro" id="IPR012505">
    <property type="entry name" value="YbbR"/>
</dbReference>
<reference evidence="2 3" key="1">
    <citation type="submission" date="2020-07" db="EMBL/GenBank/DDBJ databases">
        <title>Facklamia lactis sp. nov., isolated from raw milk.</title>
        <authorList>
            <person name="Doll E.V."/>
            <person name="Huptas C."/>
            <person name="Staib L."/>
            <person name="Wenning M."/>
            <person name="Scherer S."/>
        </authorList>
    </citation>
    <scope>NUCLEOTIDE SEQUENCE [LARGE SCALE GENOMIC DNA]</scope>
    <source>
        <strain evidence="2 3">DSM 111018</strain>
    </source>
</reference>
<dbReference type="EMBL" id="JACBXQ010000003">
    <property type="protein sequence ID" value="MBG9986600.1"/>
    <property type="molecule type" value="Genomic_DNA"/>
</dbReference>
<gene>
    <name evidence="2" type="ORF">HZY91_06780</name>
</gene>
<dbReference type="InterPro" id="IPR053154">
    <property type="entry name" value="c-di-AMP_regulator"/>
</dbReference>
<evidence type="ECO:0000313" key="2">
    <source>
        <dbReference type="EMBL" id="MBG9986600.1"/>
    </source>
</evidence>
<dbReference type="PANTHER" id="PTHR37804">
    <property type="entry name" value="CDAA REGULATORY PROTEIN CDAR"/>
    <property type="match status" value="1"/>
</dbReference>